<comment type="caution">
    <text evidence="1">The sequence shown here is derived from an EMBL/GenBank/DDBJ whole genome shotgun (WGS) entry which is preliminary data.</text>
</comment>
<gene>
    <name evidence="1" type="ORF">RHAB21_03848</name>
</gene>
<dbReference type="RefSeq" id="WP_142588943.1">
    <property type="nucleotide sequence ID" value="NZ_CABFWE030000011.1"/>
</dbReference>
<reference evidence="1 2" key="1">
    <citation type="submission" date="2020-11" db="EMBL/GenBank/DDBJ databases">
        <authorList>
            <person name="Lassalle F."/>
        </authorList>
    </citation>
    <scope>NUCLEOTIDE SEQUENCE [LARGE SCALE GENOMIC DNA]</scope>
    <source>
        <strain evidence="1 2">AB21</strain>
    </source>
</reference>
<sequence>MIWENYVFRRGVEVEDLWDDMYSDRKANNRSMRLLYIAGRGFDLRANNVISTYVERLNASGCKVDQATLLLVGFGGYQLSTELEALTNENASILEGIFGTIGKVETYFIDETEEDEELNATIMLRLGASKILDYLEGVTDVVLDVSSLPRIAYLTILLSILARIIPATGDQDLLTHGGVTFQVLVGEDPELDSKIAAQDPSNDLVLIPGYSEVFQSETLRDMPMVWFPILGENRLAQVLKVESNIPDWAEICPILPHPSKDPRRGDKLLTEYDSTLFAKRQTPLSNIIYAHEGHPFEVYRQLLEAMLRFRKTLSVIGGSRLVVTPLASKLITVGSALACFEMKMRSVDSSSGVAIPYAEPKRYVADVAALRSSKPDLSVLVLTGDPYLI</sequence>
<name>A0ABN7JUH5_9HYPH</name>
<organism evidence="1 2">
    <name type="scientific">Pseudorhizobium halotolerans</name>
    <dbReference type="NCBI Taxonomy" id="1233081"/>
    <lineage>
        <taxon>Bacteria</taxon>
        <taxon>Pseudomonadati</taxon>
        <taxon>Pseudomonadota</taxon>
        <taxon>Alphaproteobacteria</taxon>
        <taxon>Hyphomicrobiales</taxon>
        <taxon>Rhizobiaceae</taxon>
        <taxon>Rhizobium/Agrobacterium group</taxon>
        <taxon>Pseudorhizobium</taxon>
    </lineage>
</organism>
<proteinExistence type="predicted"/>
<dbReference type="Proteomes" id="UP000601041">
    <property type="component" value="Unassembled WGS sequence"/>
</dbReference>
<dbReference type="EMBL" id="CABFWE030000011">
    <property type="protein sequence ID" value="CAD7047949.1"/>
    <property type="molecule type" value="Genomic_DNA"/>
</dbReference>
<evidence type="ECO:0000313" key="1">
    <source>
        <dbReference type="EMBL" id="CAD7047949.1"/>
    </source>
</evidence>
<evidence type="ECO:0000313" key="2">
    <source>
        <dbReference type="Proteomes" id="UP000601041"/>
    </source>
</evidence>
<protein>
    <submittedName>
        <fullName evidence="1">Uncharacterized protein</fullName>
    </submittedName>
</protein>
<accession>A0ABN7JUH5</accession>
<keyword evidence="2" id="KW-1185">Reference proteome</keyword>